<gene>
    <name evidence="2" type="ORF">Rhe02_82350</name>
</gene>
<feature type="transmembrane region" description="Helical" evidence="1">
    <location>
        <begin position="163"/>
        <end position="182"/>
    </location>
</feature>
<keyword evidence="1" id="KW-0472">Membrane</keyword>
<dbReference type="EMBL" id="BONY01000086">
    <property type="protein sequence ID" value="GIH10168.1"/>
    <property type="molecule type" value="Genomic_DNA"/>
</dbReference>
<feature type="transmembrane region" description="Helical" evidence="1">
    <location>
        <begin position="194"/>
        <end position="219"/>
    </location>
</feature>
<evidence type="ECO:0000256" key="1">
    <source>
        <dbReference type="SAM" id="Phobius"/>
    </source>
</evidence>
<feature type="transmembrane region" description="Helical" evidence="1">
    <location>
        <begin position="61"/>
        <end position="83"/>
    </location>
</feature>
<keyword evidence="1" id="KW-1133">Transmembrane helix</keyword>
<feature type="transmembrane region" description="Helical" evidence="1">
    <location>
        <begin position="231"/>
        <end position="256"/>
    </location>
</feature>
<sequence length="337" mass="36242">MATRSRLLAVQEMASDVLRLVRGAGGKLVGNWPTLLALVLAGFTVKLATLKLALLAGAVGWALGVAIFAFTAAGLAAAVMFMFRSLLPGQPWPKFPMVLAPFLMVYVATDHFDGYLIDPALERQVTMDVSAAVVLIVAVMLRWLMPLWTAVQDRRWAGWVRTGLDICWMSMVAFTIASHPLSRWLAELTHPVSWLFSAVFTVLLVPLAWLAVGVLALGFRPLDAPELVRRAGVPLTLITCLLIVVVQQVPLLLWQIERLAIGTRDPEAFWQPITGLIGAANSAIGVLLVVCLAASLLIASGADEAGVAGQRGGAHDPYRDRFGVGGRDEEDGHLVGI</sequence>
<protein>
    <submittedName>
        <fullName evidence="2">Uncharacterized protein</fullName>
    </submittedName>
</protein>
<accession>A0A8J3VLH8</accession>
<feature type="transmembrane region" description="Helical" evidence="1">
    <location>
        <begin position="276"/>
        <end position="299"/>
    </location>
</feature>
<feature type="transmembrane region" description="Helical" evidence="1">
    <location>
        <begin position="28"/>
        <end position="49"/>
    </location>
</feature>
<evidence type="ECO:0000313" key="3">
    <source>
        <dbReference type="Proteomes" id="UP000612899"/>
    </source>
</evidence>
<feature type="transmembrane region" description="Helical" evidence="1">
    <location>
        <begin position="129"/>
        <end position="151"/>
    </location>
</feature>
<keyword evidence="3" id="KW-1185">Reference proteome</keyword>
<name>A0A8J3VLH8_9ACTN</name>
<reference evidence="2" key="1">
    <citation type="submission" date="2021-01" db="EMBL/GenBank/DDBJ databases">
        <title>Whole genome shotgun sequence of Rhizocola hellebori NBRC 109834.</title>
        <authorList>
            <person name="Komaki H."/>
            <person name="Tamura T."/>
        </authorList>
    </citation>
    <scope>NUCLEOTIDE SEQUENCE</scope>
    <source>
        <strain evidence="2">NBRC 109834</strain>
    </source>
</reference>
<organism evidence="2 3">
    <name type="scientific">Rhizocola hellebori</name>
    <dbReference type="NCBI Taxonomy" id="1392758"/>
    <lineage>
        <taxon>Bacteria</taxon>
        <taxon>Bacillati</taxon>
        <taxon>Actinomycetota</taxon>
        <taxon>Actinomycetes</taxon>
        <taxon>Micromonosporales</taxon>
        <taxon>Micromonosporaceae</taxon>
        <taxon>Rhizocola</taxon>
    </lineage>
</organism>
<evidence type="ECO:0000313" key="2">
    <source>
        <dbReference type="EMBL" id="GIH10168.1"/>
    </source>
</evidence>
<dbReference type="AlphaFoldDB" id="A0A8J3VLH8"/>
<keyword evidence="1" id="KW-0812">Transmembrane</keyword>
<dbReference type="Proteomes" id="UP000612899">
    <property type="component" value="Unassembled WGS sequence"/>
</dbReference>
<feature type="transmembrane region" description="Helical" evidence="1">
    <location>
        <begin position="95"/>
        <end position="117"/>
    </location>
</feature>
<comment type="caution">
    <text evidence="2">The sequence shown here is derived from an EMBL/GenBank/DDBJ whole genome shotgun (WGS) entry which is preliminary data.</text>
</comment>
<proteinExistence type="predicted"/>